<dbReference type="Pfam" id="PF13550">
    <property type="entry name" value="Phage-tail_3"/>
    <property type="match status" value="1"/>
</dbReference>
<dbReference type="InterPro" id="IPR032876">
    <property type="entry name" value="J_dom"/>
</dbReference>
<reference evidence="3" key="1">
    <citation type="submission" date="2018-11" db="EMBL/GenBank/DDBJ databases">
        <title>Phylogenetic, genomic, and biogeographic characterization of a novel and ubiquitous marine invertebrate-associated Rickettsiales parasite, Candidatus Marinoinvertebrata rohwerii, gen. nov., sp. nov.</title>
        <authorList>
            <person name="Klinges J.G."/>
            <person name="Rosales S.M."/>
            <person name="Mcminds R."/>
            <person name="Shaver E.C."/>
            <person name="Shantz A."/>
            <person name="Peters E.C."/>
            <person name="Burkepile D.E."/>
            <person name="Silliman B.R."/>
            <person name="Vega Thurber R.L."/>
        </authorList>
    </citation>
    <scope>NUCLEOTIDE SEQUENCE [LARGE SCALE GENOMIC DNA]</scope>
    <source>
        <strain evidence="3">a_cerv_44</strain>
    </source>
</reference>
<sequence length="113" mass="13022">MSNVKLNYILFDQDYILTNTNAKNYLLDNDNQLQISLPIIITQSEVDEMAGKVLDDFTTNDIIVSLTLPITYAFLKVNDLVQIEYEDQILILQIFQIIIDETFTISIICERAD</sequence>
<evidence type="ECO:0000313" key="2">
    <source>
        <dbReference type="EMBL" id="RST70054.1"/>
    </source>
</evidence>
<evidence type="ECO:0000313" key="3">
    <source>
        <dbReference type="Proteomes" id="UP000279470"/>
    </source>
</evidence>
<feature type="domain" description="Tip attachment protein J" evidence="1">
    <location>
        <begin position="3"/>
        <end position="94"/>
    </location>
</feature>
<protein>
    <recommendedName>
        <fullName evidence="1">Tip attachment protein J domain-containing protein</fullName>
    </recommendedName>
</protein>
<comment type="caution">
    <text evidence="2">The sequence shown here is derived from an EMBL/GenBank/DDBJ whole genome shotgun (WGS) entry which is preliminary data.</text>
</comment>
<proteinExistence type="predicted"/>
<organism evidence="2 3">
    <name type="scientific">Candidatus Aquarickettsia rohweri</name>
    <dbReference type="NCBI Taxonomy" id="2602574"/>
    <lineage>
        <taxon>Bacteria</taxon>
        <taxon>Pseudomonadati</taxon>
        <taxon>Pseudomonadota</taxon>
        <taxon>Alphaproteobacteria</taxon>
        <taxon>Rickettsiales</taxon>
        <taxon>Candidatus Midichloriaceae</taxon>
        <taxon>Candidatus Aquarickettsia</taxon>
    </lineage>
</organism>
<gene>
    <name evidence="2" type="ORF">EIC27_01900</name>
</gene>
<dbReference type="AlphaFoldDB" id="A0A429XSL4"/>
<accession>A0A429XSL4</accession>
<evidence type="ECO:0000259" key="1">
    <source>
        <dbReference type="Pfam" id="PF13550"/>
    </source>
</evidence>
<keyword evidence="3" id="KW-1185">Reference proteome</keyword>
<name>A0A429XSL4_9RICK</name>
<dbReference type="RefSeq" id="WP_126044466.1">
    <property type="nucleotide sequence ID" value="NZ_RXFM01000017.1"/>
</dbReference>
<dbReference type="Proteomes" id="UP000279470">
    <property type="component" value="Unassembled WGS sequence"/>
</dbReference>
<dbReference type="EMBL" id="RXFM01000017">
    <property type="protein sequence ID" value="RST70054.1"/>
    <property type="molecule type" value="Genomic_DNA"/>
</dbReference>